<proteinExistence type="predicted"/>
<reference evidence="2 3" key="1">
    <citation type="submission" date="2020-07" db="EMBL/GenBank/DDBJ databases">
        <title>Sequencing the genomes of 1000 actinobacteria strains.</title>
        <authorList>
            <person name="Klenk H.-P."/>
        </authorList>
    </citation>
    <scope>NUCLEOTIDE SEQUENCE [LARGE SCALE GENOMIC DNA]</scope>
    <source>
        <strain evidence="2 3">DSM 41455</strain>
    </source>
</reference>
<evidence type="ECO:0000313" key="3">
    <source>
        <dbReference type="Proteomes" id="UP000530403"/>
    </source>
</evidence>
<evidence type="ECO:0000256" key="1">
    <source>
        <dbReference type="SAM" id="Phobius"/>
    </source>
</evidence>
<organism evidence="2 3">
    <name type="scientific">Streptomyces fulvorobeus</name>
    <dbReference type="NCBI Taxonomy" id="284028"/>
    <lineage>
        <taxon>Bacteria</taxon>
        <taxon>Bacillati</taxon>
        <taxon>Actinomycetota</taxon>
        <taxon>Actinomycetes</taxon>
        <taxon>Kitasatosporales</taxon>
        <taxon>Streptomycetaceae</taxon>
        <taxon>Streptomyces</taxon>
    </lineage>
</organism>
<keyword evidence="1" id="KW-1133">Transmembrane helix</keyword>
<evidence type="ECO:0000313" key="2">
    <source>
        <dbReference type="EMBL" id="NYE41224.1"/>
    </source>
</evidence>
<accession>A0A7Y9HB25</accession>
<comment type="caution">
    <text evidence="2">The sequence shown here is derived from an EMBL/GenBank/DDBJ whole genome shotgun (WGS) entry which is preliminary data.</text>
</comment>
<keyword evidence="1" id="KW-0472">Membrane</keyword>
<feature type="transmembrane region" description="Helical" evidence="1">
    <location>
        <begin position="6"/>
        <end position="29"/>
    </location>
</feature>
<dbReference type="AlphaFoldDB" id="A0A7Y9HB25"/>
<gene>
    <name evidence="2" type="ORF">HEB29_002235</name>
</gene>
<keyword evidence="1" id="KW-0812">Transmembrane</keyword>
<sequence>MLAVPLSAIGVANAGLGGLVVAWVGIVGVNAVHAAHGRAADGER</sequence>
<dbReference type="Proteomes" id="UP000530403">
    <property type="component" value="Unassembled WGS sequence"/>
</dbReference>
<name>A0A7Y9HB25_9ACTN</name>
<dbReference type="EMBL" id="JACCCF010000001">
    <property type="protein sequence ID" value="NYE41224.1"/>
    <property type="molecule type" value="Genomic_DNA"/>
</dbReference>
<protein>
    <submittedName>
        <fullName evidence="2">Uncharacterized protein</fullName>
    </submittedName>
</protein>